<dbReference type="CDD" id="cd11326">
    <property type="entry name" value="AmyAc_Glg_debranch"/>
    <property type="match status" value="1"/>
</dbReference>
<feature type="domain" description="Glycosyl hydrolase family 13 catalytic" evidence="5">
    <location>
        <begin position="158"/>
        <end position="568"/>
    </location>
</feature>
<dbReference type="InterPro" id="IPR011837">
    <property type="entry name" value="Glycogen_debranch_GlgX"/>
</dbReference>
<dbReference type="InterPro" id="IPR017853">
    <property type="entry name" value="GH"/>
</dbReference>
<dbReference type="AlphaFoldDB" id="A0A1H2LKH3"/>
<dbReference type="Gene3D" id="2.60.40.10">
    <property type="entry name" value="Immunoglobulins"/>
    <property type="match status" value="1"/>
</dbReference>
<organism evidence="6 7">
    <name type="scientific">Arcanobacterium phocae</name>
    <dbReference type="NCBI Taxonomy" id="131112"/>
    <lineage>
        <taxon>Bacteria</taxon>
        <taxon>Bacillati</taxon>
        <taxon>Actinomycetota</taxon>
        <taxon>Actinomycetes</taxon>
        <taxon>Actinomycetales</taxon>
        <taxon>Actinomycetaceae</taxon>
        <taxon>Arcanobacterium</taxon>
    </lineage>
</organism>
<keyword evidence="3" id="KW-0326">Glycosidase</keyword>
<dbReference type="Gene3D" id="3.20.20.80">
    <property type="entry name" value="Glycosidases"/>
    <property type="match status" value="1"/>
</dbReference>
<dbReference type="Gene3D" id="2.60.40.1180">
    <property type="entry name" value="Golgi alpha-mannosidase II"/>
    <property type="match status" value="1"/>
</dbReference>
<dbReference type="InterPro" id="IPR013780">
    <property type="entry name" value="Glyco_hydro_b"/>
</dbReference>
<dbReference type="Proteomes" id="UP000214355">
    <property type="component" value="Chromosome I"/>
</dbReference>
<keyword evidence="7" id="KW-1185">Reference proteome</keyword>
<dbReference type="PANTHER" id="PTHR43002">
    <property type="entry name" value="GLYCOGEN DEBRANCHING ENZYME"/>
    <property type="match status" value="1"/>
</dbReference>
<evidence type="ECO:0000313" key="7">
    <source>
        <dbReference type="Proteomes" id="UP000214355"/>
    </source>
</evidence>
<evidence type="ECO:0000256" key="1">
    <source>
        <dbReference type="ARBA" id="ARBA00008061"/>
    </source>
</evidence>
<dbReference type="OrthoDB" id="3236218at2"/>
<protein>
    <submittedName>
        <fullName evidence="6">Glycogen operon protein</fullName>
    </submittedName>
</protein>
<feature type="region of interest" description="Disordered" evidence="4">
    <location>
        <begin position="464"/>
        <end position="493"/>
    </location>
</feature>
<dbReference type="SUPFAM" id="SSF51445">
    <property type="entry name" value="(Trans)glycosidases"/>
    <property type="match status" value="1"/>
</dbReference>
<dbReference type="InterPro" id="IPR013783">
    <property type="entry name" value="Ig-like_fold"/>
</dbReference>
<dbReference type="EMBL" id="LT629804">
    <property type="protein sequence ID" value="SDU81235.1"/>
    <property type="molecule type" value="Genomic_DNA"/>
</dbReference>
<dbReference type="GO" id="GO:0005980">
    <property type="term" value="P:glycogen catabolic process"/>
    <property type="evidence" value="ECO:0007669"/>
    <property type="project" value="InterPro"/>
</dbReference>
<dbReference type="InterPro" id="IPR006047">
    <property type="entry name" value="GH13_cat_dom"/>
</dbReference>
<dbReference type="GO" id="GO:0004135">
    <property type="term" value="F:amylo-alpha-1,6-glucosidase activity"/>
    <property type="evidence" value="ECO:0007669"/>
    <property type="project" value="InterPro"/>
</dbReference>
<dbReference type="InterPro" id="IPR004193">
    <property type="entry name" value="Glyco_hydro_13_N"/>
</dbReference>
<dbReference type="RefSeq" id="WP_091281644.1">
    <property type="nucleotide sequence ID" value="NZ_JABAPH010000001.1"/>
</dbReference>
<evidence type="ECO:0000256" key="2">
    <source>
        <dbReference type="ARBA" id="ARBA00022801"/>
    </source>
</evidence>
<dbReference type="NCBIfam" id="TIGR02100">
    <property type="entry name" value="glgX_debranch"/>
    <property type="match status" value="1"/>
</dbReference>
<dbReference type="Pfam" id="PF00128">
    <property type="entry name" value="Alpha-amylase"/>
    <property type="match status" value="1"/>
</dbReference>
<accession>A0A1H2LKH3</accession>
<dbReference type="CDD" id="cd02856">
    <property type="entry name" value="E_set_GDE_Isoamylase_N"/>
    <property type="match status" value="1"/>
</dbReference>
<comment type="similarity">
    <text evidence="1">Belongs to the glycosyl hydrolase 13 family.</text>
</comment>
<dbReference type="InterPro" id="IPR044505">
    <property type="entry name" value="GlgX_Isoamylase_N_E_set"/>
</dbReference>
<sequence>METWPGHPYPLGATYDGTGTNFALFSSVADSVDLCLIDDDLNEERITLEEVDGFVWHCYIPGIRPGQRYGYRVHGPYDPDNGHRCDSSKILLDPYAKAIDGQVENHQANFSYSFEDPSQLSTEDSLGHTMLSVVINPFFDWGHDRPPNHEYHESIIYEAHLKGMTKTHPDIPEELRGTYMGMAHPAMVTYLKELGITALELMPIHQFVNDTSLIDKGLSNYWGYNTIGFFAPQNTYAAAGTRGEQVDEFKSLVKAYHEAGIEIILDVVYNHTAEGNHMGPTLSFRGIDNASYYRLVPDNKESYFDTTGTGNSLNMRSPHSLQLIMDSLRYWITEMHVDGFRFDLASTLARELHEVDKLSSFFDIIQQDPIISQVKLIAEPWDIGENGYNVGEFPPLWTEWNGKYRDTIRDFWRGEPSTLSEFASRLSGSSDLYEHSGRRPFASINFVTAHDGFTMRDLVTYNEKHNEGNGENSMDGESHNRSWNSGVEGPTDDPEIRELRIRQIKNFFTTMLVSQGVPMISHGDEIGRTQSGNNNTYAQDNDISWIDWDLDREALEILDFARSMIHFRKEHPALRRRRFFQGAATHGGTSERGDILWLRNDGEQMQDGDWDTWFARSVMMWLNGHGIQEPGVRGNKIIDDDILIAFNASEEDLEFTIPPASIEHPWRVSHSTNAVPTGSEELQPGNTFTLPSRSVRIFVRSLVQDAATDVSSVATKISTLTPDSHNTNEHSLMSEKVSESEEPAATD</sequence>
<name>A0A1H2LKH3_9ACTO</name>
<gene>
    <name evidence="6" type="ORF">SAMN04489737_1456</name>
</gene>
<dbReference type="GeneID" id="65345185"/>
<feature type="region of interest" description="Disordered" evidence="4">
    <location>
        <begin position="720"/>
        <end position="747"/>
    </location>
</feature>
<evidence type="ECO:0000259" key="5">
    <source>
        <dbReference type="SMART" id="SM00642"/>
    </source>
</evidence>
<proteinExistence type="inferred from homology"/>
<reference evidence="7" key="1">
    <citation type="submission" date="2016-10" db="EMBL/GenBank/DDBJ databases">
        <authorList>
            <person name="Varghese N."/>
            <person name="Submissions S."/>
        </authorList>
    </citation>
    <scope>NUCLEOTIDE SEQUENCE [LARGE SCALE GENOMIC DNA]</scope>
    <source>
        <strain evidence="7">DSM 10002</strain>
    </source>
</reference>
<dbReference type="Pfam" id="PF02922">
    <property type="entry name" value="CBM_48"/>
    <property type="match status" value="1"/>
</dbReference>
<evidence type="ECO:0000313" key="6">
    <source>
        <dbReference type="EMBL" id="SDU81235.1"/>
    </source>
</evidence>
<dbReference type="STRING" id="131112.SAMN04489737_1456"/>
<keyword evidence="2" id="KW-0378">Hydrolase</keyword>
<dbReference type="InterPro" id="IPR014756">
    <property type="entry name" value="Ig_E-set"/>
</dbReference>
<evidence type="ECO:0000256" key="3">
    <source>
        <dbReference type="ARBA" id="ARBA00023295"/>
    </source>
</evidence>
<feature type="compositionally biased region" description="Basic and acidic residues" evidence="4">
    <location>
        <begin position="726"/>
        <end position="739"/>
    </location>
</feature>
<evidence type="ECO:0000256" key="4">
    <source>
        <dbReference type="SAM" id="MobiDB-lite"/>
    </source>
</evidence>
<dbReference type="SUPFAM" id="SSF81296">
    <property type="entry name" value="E set domains"/>
    <property type="match status" value="1"/>
</dbReference>
<dbReference type="SUPFAM" id="SSF51011">
    <property type="entry name" value="Glycosyl hydrolase domain"/>
    <property type="match status" value="1"/>
</dbReference>
<dbReference type="SMART" id="SM00642">
    <property type="entry name" value="Aamy"/>
    <property type="match status" value="1"/>
</dbReference>